<feature type="non-terminal residue" evidence="3">
    <location>
        <position position="1"/>
    </location>
</feature>
<organism evidence="3 4">
    <name type="scientific">Spiribacter salinus</name>
    <dbReference type="NCBI Taxonomy" id="1335746"/>
    <lineage>
        <taxon>Bacteria</taxon>
        <taxon>Pseudomonadati</taxon>
        <taxon>Pseudomonadota</taxon>
        <taxon>Gammaproteobacteria</taxon>
        <taxon>Chromatiales</taxon>
        <taxon>Ectothiorhodospiraceae</taxon>
        <taxon>Spiribacter</taxon>
    </lineage>
</organism>
<proteinExistence type="predicted"/>
<reference evidence="3 4" key="1">
    <citation type="submission" date="2019-06" db="EMBL/GenBank/DDBJ databases">
        <title>Metagenome assembled Genome of Spiribacter salinus SL48-SHIP from the microbial mat of Salt Lake 48 (Novosibirsk region, Russia).</title>
        <authorList>
            <person name="Shipova A."/>
            <person name="Rozanov A.S."/>
            <person name="Bryanskaya A.V."/>
            <person name="Peltek S.E."/>
        </authorList>
    </citation>
    <scope>NUCLEOTIDE SEQUENCE [LARGE SCALE GENOMIC DNA]</scope>
    <source>
        <strain evidence="3">SL48-SHIP-2</strain>
    </source>
</reference>
<dbReference type="Gene3D" id="3.40.50.2000">
    <property type="entry name" value="Glycogen Phosphorylase B"/>
    <property type="match status" value="2"/>
</dbReference>
<feature type="domain" description="Glycosyl transferase family 1" evidence="1">
    <location>
        <begin position="161"/>
        <end position="310"/>
    </location>
</feature>
<dbReference type="PANTHER" id="PTHR45947">
    <property type="entry name" value="SULFOQUINOVOSYL TRANSFERASE SQD2"/>
    <property type="match status" value="1"/>
</dbReference>
<keyword evidence="3" id="KW-0808">Transferase</keyword>
<protein>
    <submittedName>
        <fullName evidence="3">Glycosyltransferase family 4 protein</fullName>
    </submittedName>
</protein>
<comment type="caution">
    <text evidence="3">The sequence shown here is derived from an EMBL/GenBank/DDBJ whole genome shotgun (WGS) entry which is preliminary data.</text>
</comment>
<dbReference type="EMBL" id="VIFK01000715">
    <property type="protein sequence ID" value="TQE90687.1"/>
    <property type="molecule type" value="Genomic_DNA"/>
</dbReference>
<dbReference type="InterPro" id="IPR028098">
    <property type="entry name" value="Glyco_trans_4-like_N"/>
</dbReference>
<evidence type="ECO:0000313" key="4">
    <source>
        <dbReference type="Proteomes" id="UP000315400"/>
    </source>
</evidence>
<name>A0A540V1T6_9GAMM</name>
<dbReference type="Pfam" id="PF13579">
    <property type="entry name" value="Glyco_trans_4_4"/>
    <property type="match status" value="1"/>
</dbReference>
<sequence>EVDREAGVWVHRVDGLAFSRESTWRRAAAYLSLYPRFLTHALRLPRPDVIVTKTDPPMLKVLGPALGALTGARTVHWAQDLYPEVAEALQVIPERGVLANAMRSLSTWALNGHDHIVAVGRCMKRRIEARGIAPEKISVIPNWAPSTVHPVPHKHNTFRTAQGWQDKTVVMYSGNMGLAHPFEVILDSAEQLRHKRPDMVFAFVGEGPRKAWITERAAARNLTNVTLLPFQPKDRLAESLSAADVHLVTMQSEVEGLVVPSKVYGVLAAGRPCVFLGPERSEAAQRIRELNAGTLLPHPTPAAVAEALKQESGKQPDGRDHKAYISAQEGRTTAVKAFNRLLRQ</sequence>
<dbReference type="Pfam" id="PF00534">
    <property type="entry name" value="Glycos_transf_1"/>
    <property type="match status" value="1"/>
</dbReference>
<dbReference type="InterPro" id="IPR050194">
    <property type="entry name" value="Glycosyltransferase_grp1"/>
</dbReference>
<dbReference type="SUPFAM" id="SSF53756">
    <property type="entry name" value="UDP-Glycosyltransferase/glycogen phosphorylase"/>
    <property type="match status" value="1"/>
</dbReference>
<dbReference type="GO" id="GO:0016758">
    <property type="term" value="F:hexosyltransferase activity"/>
    <property type="evidence" value="ECO:0007669"/>
    <property type="project" value="TreeGrafter"/>
</dbReference>
<dbReference type="PANTHER" id="PTHR45947:SF3">
    <property type="entry name" value="SULFOQUINOVOSYL TRANSFERASE SQD2"/>
    <property type="match status" value="1"/>
</dbReference>
<gene>
    <name evidence="3" type="ORF">FKY71_20390</name>
</gene>
<feature type="domain" description="Glycosyltransferase subfamily 4-like N-terminal" evidence="2">
    <location>
        <begin position="4"/>
        <end position="143"/>
    </location>
</feature>
<accession>A0A540V1T6</accession>
<dbReference type="Proteomes" id="UP000315400">
    <property type="component" value="Unassembled WGS sequence"/>
</dbReference>
<dbReference type="InterPro" id="IPR001296">
    <property type="entry name" value="Glyco_trans_1"/>
</dbReference>
<evidence type="ECO:0000259" key="1">
    <source>
        <dbReference type="Pfam" id="PF00534"/>
    </source>
</evidence>
<dbReference type="AlphaFoldDB" id="A0A540V1T6"/>
<feature type="non-terminal residue" evidence="3">
    <location>
        <position position="344"/>
    </location>
</feature>
<evidence type="ECO:0000259" key="2">
    <source>
        <dbReference type="Pfam" id="PF13579"/>
    </source>
</evidence>
<dbReference type="CDD" id="cd03794">
    <property type="entry name" value="GT4_WbuB-like"/>
    <property type="match status" value="1"/>
</dbReference>
<evidence type="ECO:0000313" key="3">
    <source>
        <dbReference type="EMBL" id="TQE90687.1"/>
    </source>
</evidence>